<dbReference type="InterPro" id="IPR036865">
    <property type="entry name" value="CRAL-TRIO_dom_sf"/>
</dbReference>
<dbReference type="InterPro" id="IPR001251">
    <property type="entry name" value="CRAL-TRIO_dom"/>
</dbReference>
<accession>A0A7S0C0G9</accession>
<feature type="domain" description="CRAL-TRIO" evidence="1">
    <location>
        <begin position="26"/>
        <end position="172"/>
    </location>
</feature>
<dbReference type="Pfam" id="PF00650">
    <property type="entry name" value="CRAL_TRIO"/>
    <property type="match status" value="1"/>
</dbReference>
<dbReference type="CDD" id="cd00170">
    <property type="entry name" value="SEC14"/>
    <property type="match status" value="1"/>
</dbReference>
<protein>
    <recommendedName>
        <fullName evidence="1">CRAL-TRIO domain-containing protein</fullName>
    </recommendedName>
</protein>
<dbReference type="PROSITE" id="PS50191">
    <property type="entry name" value="CRAL_TRIO"/>
    <property type="match status" value="1"/>
</dbReference>
<dbReference type="GO" id="GO:0008526">
    <property type="term" value="F:phosphatidylinositol transfer activity"/>
    <property type="evidence" value="ECO:0007669"/>
    <property type="project" value="TreeGrafter"/>
</dbReference>
<evidence type="ECO:0000259" key="1">
    <source>
        <dbReference type="PROSITE" id="PS50191"/>
    </source>
</evidence>
<dbReference type="Gene3D" id="3.40.525.10">
    <property type="entry name" value="CRAL-TRIO lipid binding domain"/>
    <property type="match status" value="1"/>
</dbReference>
<evidence type="ECO:0000313" key="2">
    <source>
        <dbReference type="EMBL" id="CAD8407907.1"/>
    </source>
</evidence>
<organism evidence="2">
    <name type="scientific">Proboscia inermis</name>
    <dbReference type="NCBI Taxonomy" id="420281"/>
    <lineage>
        <taxon>Eukaryota</taxon>
        <taxon>Sar</taxon>
        <taxon>Stramenopiles</taxon>
        <taxon>Ochrophyta</taxon>
        <taxon>Bacillariophyta</taxon>
        <taxon>Coscinodiscophyceae</taxon>
        <taxon>Rhizosoleniophycidae</taxon>
        <taxon>Rhizosoleniales</taxon>
        <taxon>Rhizosoleniaceae</taxon>
        <taxon>Proboscia</taxon>
    </lineage>
</organism>
<dbReference type="AlphaFoldDB" id="A0A7S0C0G9"/>
<reference evidence="2" key="1">
    <citation type="submission" date="2021-01" db="EMBL/GenBank/DDBJ databases">
        <authorList>
            <person name="Corre E."/>
            <person name="Pelletier E."/>
            <person name="Niang G."/>
            <person name="Scheremetjew M."/>
            <person name="Finn R."/>
            <person name="Kale V."/>
            <person name="Holt S."/>
            <person name="Cochrane G."/>
            <person name="Meng A."/>
            <person name="Brown T."/>
            <person name="Cohen L."/>
        </authorList>
    </citation>
    <scope>NUCLEOTIDE SEQUENCE</scope>
    <source>
        <strain evidence="2">CCAP1064/1</strain>
    </source>
</reference>
<sequence length="200" mass="22749">MLQESKIGSGDETGWCYTRGRSTVGGSSLVWVRAGLHKPVIFDDYSRIIVHTLDRAIGDAYTFSKNTKAKFTVVIDSDRFSLSGAPKLAQLKNLFRFMQDHYPNRLDCVLITNLSTPVQIVLKMALSLISQEVRGKIHIIPNNPEERDKALSQLIDPSFIPYWLGGKDEWRFSPDIYYGQVTASDREGREYITTMPYHTE</sequence>
<dbReference type="InterPro" id="IPR052578">
    <property type="entry name" value="PI_Transfer_CRAL-TRIO"/>
</dbReference>
<proteinExistence type="predicted"/>
<dbReference type="SUPFAM" id="SSF52087">
    <property type="entry name" value="CRAL/TRIO domain"/>
    <property type="match status" value="1"/>
</dbReference>
<gene>
    <name evidence="2" type="ORF">PINE0816_LOCUS4027</name>
</gene>
<name>A0A7S0C0G9_9STRA</name>
<dbReference type="PANTHER" id="PTHR45824">
    <property type="entry name" value="GH16843P"/>
    <property type="match status" value="1"/>
</dbReference>
<dbReference type="PANTHER" id="PTHR45824:SF29">
    <property type="entry name" value="GH16843P"/>
    <property type="match status" value="1"/>
</dbReference>
<dbReference type="SMART" id="SM00516">
    <property type="entry name" value="SEC14"/>
    <property type="match status" value="1"/>
</dbReference>
<dbReference type="EMBL" id="HBEL01008428">
    <property type="protein sequence ID" value="CAD8407907.1"/>
    <property type="molecule type" value="Transcribed_RNA"/>
</dbReference>